<feature type="region of interest" description="Disordered" evidence="1">
    <location>
        <begin position="251"/>
        <end position="302"/>
    </location>
</feature>
<dbReference type="Proteomes" id="UP000419144">
    <property type="component" value="Unassembled WGS sequence"/>
</dbReference>
<accession>A0A640KWT0</accession>
<dbReference type="VEuPathDB" id="TriTrypDB:LtaPh_3659700"/>
<name>A0A640KWT0_LEITA</name>
<feature type="region of interest" description="Disordered" evidence="1">
    <location>
        <begin position="381"/>
        <end position="404"/>
    </location>
</feature>
<feature type="compositionally biased region" description="Basic residues" evidence="1">
    <location>
        <begin position="256"/>
        <end position="296"/>
    </location>
</feature>
<dbReference type="OrthoDB" id="273779at2759"/>
<feature type="region of interest" description="Disordered" evidence="1">
    <location>
        <begin position="155"/>
        <end position="192"/>
    </location>
</feature>
<protein>
    <submittedName>
        <fullName evidence="2">Mkiaa0324 protein-like protein</fullName>
    </submittedName>
</protein>
<sequence>MYALPSSTDRARFLISSLTPLFLVVLPRADLLFTSSILRTAENTRTRTRTSHTGFTQERRTPRKTNCGAAKEQLTMFSRSMPALVSRRPPFASFYKAVCRPLRNSEHSNRMQTAAVLWHKTAPQYGIRFSVPRVSAALRIYRKKGKEVMKELQKTAKPVHRRKAAPPRSTQARTSAGKRKTAQLKRVHHNSKKATTPFATFRKEVMQRAKLPGTKANLKRVLRMWIMTGGQHRLSALKRVEMAVRLLQKDTQRSKGFSRKVGKKVVRRHSKRAARKSAKKSSSQSRRKKSILRKPRVTAAGAKKTRRIRSFQKGAAQKLKRARRMRAVRRLSKRPASVKVRRAIQMPTKLSAHKRIAASKSKVRKLRAARKPAAPKQWMRKTHSAAVTRSKGRHIATKRKTSATRRRANPYIKFYRHMRMTGLIPNHPKVLGTRQIKALWTETHSLNGLNNRIARATELLEKRTGLKSKVNPPRARSSVGKNESPKHGTPDPSPAPAAPISESLTIKRSNIKVPPYYSSNPFGATYAALLPMLRDIPSSTRMAHVAKAWTRTSVKDDKRSAKDRIAAVAEAMKK</sequence>
<reference evidence="2" key="1">
    <citation type="submission" date="2019-11" db="EMBL/GenBank/DDBJ databases">
        <title>Leishmania tarentolae CDS.</title>
        <authorList>
            <person name="Goto Y."/>
            <person name="Yamagishi J."/>
        </authorList>
    </citation>
    <scope>NUCLEOTIDE SEQUENCE [LARGE SCALE GENOMIC DNA]</scope>
    <source>
        <strain evidence="2">Parrot Tar II</strain>
    </source>
</reference>
<gene>
    <name evidence="2" type="ORF">LtaPh_3659700</name>
</gene>
<feature type="region of interest" description="Disordered" evidence="1">
    <location>
        <begin position="464"/>
        <end position="499"/>
    </location>
</feature>
<evidence type="ECO:0000313" key="3">
    <source>
        <dbReference type="Proteomes" id="UP000419144"/>
    </source>
</evidence>
<feature type="region of interest" description="Disordered" evidence="1">
    <location>
        <begin position="44"/>
        <end position="64"/>
    </location>
</feature>
<dbReference type="EMBL" id="BLBS01000057">
    <property type="protein sequence ID" value="GET93681.1"/>
    <property type="molecule type" value="Genomic_DNA"/>
</dbReference>
<proteinExistence type="predicted"/>
<keyword evidence="3" id="KW-1185">Reference proteome</keyword>
<organism evidence="2 3">
    <name type="scientific">Leishmania tarentolae</name>
    <name type="common">Sauroleishmania tarentolae</name>
    <dbReference type="NCBI Taxonomy" id="5689"/>
    <lineage>
        <taxon>Eukaryota</taxon>
        <taxon>Discoba</taxon>
        <taxon>Euglenozoa</taxon>
        <taxon>Kinetoplastea</taxon>
        <taxon>Metakinetoplastina</taxon>
        <taxon>Trypanosomatida</taxon>
        <taxon>Trypanosomatidae</taxon>
        <taxon>Leishmaniinae</taxon>
        <taxon>Leishmania</taxon>
        <taxon>lizard Leishmania</taxon>
    </lineage>
</organism>
<evidence type="ECO:0000256" key="1">
    <source>
        <dbReference type="SAM" id="MobiDB-lite"/>
    </source>
</evidence>
<evidence type="ECO:0000313" key="2">
    <source>
        <dbReference type="EMBL" id="GET93681.1"/>
    </source>
</evidence>
<comment type="caution">
    <text evidence="2">The sequence shown here is derived from an EMBL/GenBank/DDBJ whole genome shotgun (WGS) entry which is preliminary data.</text>
</comment>
<dbReference type="AlphaFoldDB" id="A0A640KWT0"/>
<feature type="compositionally biased region" description="Basic residues" evidence="1">
    <location>
        <begin position="176"/>
        <end position="192"/>
    </location>
</feature>
<feature type="compositionally biased region" description="Basic residues" evidence="1">
    <location>
        <begin position="390"/>
        <end position="404"/>
    </location>
</feature>